<dbReference type="PROSITE" id="PS51832">
    <property type="entry name" value="HD_GYP"/>
    <property type="match status" value="1"/>
</dbReference>
<comment type="caution">
    <text evidence="3">The sequence shown here is derived from an EMBL/GenBank/DDBJ whole genome shotgun (WGS) entry which is preliminary data.</text>
</comment>
<dbReference type="Proteomes" id="UP001157440">
    <property type="component" value="Unassembled WGS sequence"/>
</dbReference>
<feature type="domain" description="HD-GYP" evidence="2">
    <location>
        <begin position="183"/>
        <end position="369"/>
    </location>
</feature>
<proteinExistence type="predicted"/>
<evidence type="ECO:0008006" key="5">
    <source>
        <dbReference type="Google" id="ProtNLM"/>
    </source>
</evidence>
<dbReference type="GO" id="GO:0008081">
    <property type="term" value="F:phosphoric diester hydrolase activity"/>
    <property type="evidence" value="ECO:0007669"/>
    <property type="project" value="UniProtKB-ARBA"/>
</dbReference>
<gene>
    <name evidence="3" type="ORF">GCM10007890_60760</name>
</gene>
<dbReference type="SUPFAM" id="SSF109604">
    <property type="entry name" value="HD-domain/PDEase-like"/>
    <property type="match status" value="1"/>
</dbReference>
<sequence>MPRPNPAVSFLAKTQMRAGTLVLYTDQPDSRADLLHALAQIAPCTVLSASEPPPPDPCVGVIIDFDLLPSPLTGLRNLIAANPGLPRVFLMRSMGQRSLSVARNLGGRLCLPMDTPIATVVEALQTQLRPAEAQTPSRPVTGSPVVVQAAGRASAAIANLLDSARDHGTVDAAVIDATLEPILGAIGTGGLKAWLETVRAYDDATYQHCLLVAGLAATFAIDLGFSTADREHLVRAALVHDVGKAKIPLSILNKPGPLDPGERAVMREHAALGHEILVKAGGFDETVLTVVRHHHEMLDGSGYPDGLKGEAIRDIVRLITVCDVYAALVERRPYRAPMPSAKAMEILYGMEGKLDIDLVRAFERSVASS</sequence>
<dbReference type="InterPro" id="IPR006674">
    <property type="entry name" value="HD_domain"/>
</dbReference>
<dbReference type="InterPro" id="IPR006675">
    <property type="entry name" value="HDIG_dom"/>
</dbReference>
<dbReference type="InterPro" id="IPR037522">
    <property type="entry name" value="HD_GYP_dom"/>
</dbReference>
<evidence type="ECO:0000259" key="1">
    <source>
        <dbReference type="PROSITE" id="PS51831"/>
    </source>
</evidence>
<organism evidence="3 4">
    <name type="scientific">Methylobacterium tardum</name>
    <dbReference type="NCBI Taxonomy" id="374432"/>
    <lineage>
        <taxon>Bacteria</taxon>
        <taxon>Pseudomonadati</taxon>
        <taxon>Pseudomonadota</taxon>
        <taxon>Alphaproteobacteria</taxon>
        <taxon>Hyphomicrobiales</taxon>
        <taxon>Methylobacteriaceae</taxon>
        <taxon>Methylobacterium</taxon>
    </lineage>
</organism>
<dbReference type="PANTHER" id="PTHR43155">
    <property type="entry name" value="CYCLIC DI-GMP PHOSPHODIESTERASE PA4108-RELATED"/>
    <property type="match status" value="1"/>
</dbReference>
<evidence type="ECO:0000313" key="4">
    <source>
        <dbReference type="Proteomes" id="UP001157440"/>
    </source>
</evidence>
<dbReference type="CDD" id="cd00077">
    <property type="entry name" value="HDc"/>
    <property type="match status" value="1"/>
</dbReference>
<reference evidence="4" key="1">
    <citation type="journal article" date="2019" name="Int. J. Syst. Evol. Microbiol.">
        <title>The Global Catalogue of Microorganisms (GCM) 10K type strain sequencing project: providing services to taxonomists for standard genome sequencing and annotation.</title>
        <authorList>
            <consortium name="The Broad Institute Genomics Platform"/>
            <consortium name="The Broad Institute Genome Sequencing Center for Infectious Disease"/>
            <person name="Wu L."/>
            <person name="Ma J."/>
        </authorList>
    </citation>
    <scope>NUCLEOTIDE SEQUENCE [LARGE SCALE GENOMIC DNA]</scope>
    <source>
        <strain evidence="4">NBRC 103632</strain>
    </source>
</reference>
<dbReference type="InterPro" id="IPR003607">
    <property type="entry name" value="HD/PDEase_dom"/>
</dbReference>
<dbReference type="EMBL" id="BSPL01000033">
    <property type="protein sequence ID" value="GLS74061.1"/>
    <property type="molecule type" value="Genomic_DNA"/>
</dbReference>
<evidence type="ECO:0000259" key="2">
    <source>
        <dbReference type="PROSITE" id="PS51832"/>
    </source>
</evidence>
<dbReference type="PANTHER" id="PTHR43155:SF2">
    <property type="entry name" value="CYCLIC DI-GMP PHOSPHODIESTERASE PA4108"/>
    <property type="match status" value="1"/>
</dbReference>
<dbReference type="NCBIfam" id="TIGR00277">
    <property type="entry name" value="HDIG"/>
    <property type="match status" value="1"/>
</dbReference>
<dbReference type="RefSeq" id="WP_238195485.1">
    <property type="nucleotide sequence ID" value="NZ_BPQZ01000005.1"/>
</dbReference>
<dbReference type="Gene3D" id="1.10.3210.10">
    <property type="entry name" value="Hypothetical protein af1432"/>
    <property type="match status" value="1"/>
</dbReference>
<accession>A0AA37THR8</accession>
<dbReference type="Pfam" id="PF13487">
    <property type="entry name" value="HD_5"/>
    <property type="match status" value="1"/>
</dbReference>
<dbReference type="SMART" id="SM00471">
    <property type="entry name" value="HDc"/>
    <property type="match status" value="1"/>
</dbReference>
<keyword evidence="4" id="KW-1185">Reference proteome</keyword>
<dbReference type="AlphaFoldDB" id="A0AA37THR8"/>
<evidence type="ECO:0000313" key="3">
    <source>
        <dbReference type="EMBL" id="GLS74061.1"/>
    </source>
</evidence>
<dbReference type="PROSITE" id="PS51831">
    <property type="entry name" value="HD"/>
    <property type="match status" value="1"/>
</dbReference>
<feature type="domain" description="HD" evidence="1">
    <location>
        <begin position="205"/>
        <end position="325"/>
    </location>
</feature>
<name>A0AA37THR8_9HYPH</name>
<protein>
    <recommendedName>
        <fullName evidence="5">Phosphohydrolase</fullName>
    </recommendedName>
</protein>